<dbReference type="GO" id="GO:0045040">
    <property type="term" value="P:protein insertion into mitochondrial outer membrane"/>
    <property type="evidence" value="ECO:0007669"/>
    <property type="project" value="UniProtKB-UniRule"/>
</dbReference>
<gene>
    <name evidence="12" type="primary">MDM12</name>
    <name evidence="16" type="ORF">INT48_008513</name>
</gene>
<comment type="similarity">
    <text evidence="13">Belongs to the PPP phosphatase family.</text>
</comment>
<keyword evidence="17" id="KW-1185">Reference proteome</keyword>
<dbReference type="PANTHER" id="PTHR11668">
    <property type="entry name" value="SERINE/THREONINE PROTEIN PHOSPHATASE"/>
    <property type="match status" value="1"/>
</dbReference>
<comment type="function">
    <text evidence="12">Component of the ERMES/MDM complex, which serves as a molecular tether to connect the endoplasmic reticulum (ER) and mitochondria. Components of this complex are involved in the control of mitochondrial shape and protein biogenesis, and function in nonvesicular lipid trafficking between the ER and mitochondria. MDM12 is required for the interaction of the ER-resident membrane protein MMM1 and the outer mitochondrial membrane-resident beta-barrel protein MDM10. The MDM12-MMM1 subcomplex functions in the major beta-barrel assembly pathway that is responsible for biogenesis of all mitochondrial outer membrane beta-barrel proteins, and acts in a late step after the SAM complex. The MDM10-MDM12-MMM1 subcomplex further acts in the TOM40-specific pathway after the action of the MDM12-MMM1 complex. Essential for establishing and maintaining the structure of mitochondria and maintenance of mtDNA nucleoids.</text>
</comment>
<evidence type="ECO:0000256" key="2">
    <source>
        <dbReference type="ARBA" id="ARBA00022448"/>
    </source>
</evidence>
<dbReference type="PRINTS" id="PR00114">
    <property type="entry name" value="STPHPHTASE"/>
</dbReference>
<evidence type="ECO:0000313" key="17">
    <source>
        <dbReference type="Proteomes" id="UP000613177"/>
    </source>
</evidence>
<evidence type="ECO:0000256" key="7">
    <source>
        <dbReference type="ARBA" id="ARBA00023121"/>
    </source>
</evidence>
<dbReference type="InterPro" id="IPR031675">
    <property type="entry name" value="STPPase_N"/>
</dbReference>
<keyword evidence="8 12" id="KW-0472">Membrane</keyword>
<keyword evidence="5" id="KW-0904">Protein phosphatase</keyword>
<evidence type="ECO:0000256" key="10">
    <source>
        <dbReference type="ARBA" id="ARBA00047761"/>
    </source>
</evidence>
<dbReference type="GO" id="GO:0005634">
    <property type="term" value="C:nucleus"/>
    <property type="evidence" value="ECO:0007669"/>
    <property type="project" value="TreeGrafter"/>
</dbReference>
<comment type="catalytic activity">
    <reaction evidence="10">
        <text>O-phospho-L-seryl-[protein] + H2O = L-seryl-[protein] + phosphate</text>
        <dbReference type="Rhea" id="RHEA:20629"/>
        <dbReference type="Rhea" id="RHEA-COMP:9863"/>
        <dbReference type="Rhea" id="RHEA-COMP:11604"/>
        <dbReference type="ChEBI" id="CHEBI:15377"/>
        <dbReference type="ChEBI" id="CHEBI:29999"/>
        <dbReference type="ChEBI" id="CHEBI:43474"/>
        <dbReference type="ChEBI" id="CHEBI:83421"/>
        <dbReference type="EC" id="3.1.3.16"/>
    </reaction>
</comment>
<dbReference type="PROSITE" id="PS51847">
    <property type="entry name" value="SMP"/>
    <property type="match status" value="1"/>
</dbReference>
<dbReference type="InterPro" id="IPR050341">
    <property type="entry name" value="PP1_catalytic_subunit"/>
</dbReference>
<dbReference type="GO" id="GO:0032865">
    <property type="term" value="C:ERMES complex"/>
    <property type="evidence" value="ECO:0007669"/>
    <property type="project" value="UniProtKB-UniRule"/>
</dbReference>
<dbReference type="GO" id="GO:0004722">
    <property type="term" value="F:protein serine/threonine phosphatase activity"/>
    <property type="evidence" value="ECO:0007669"/>
    <property type="project" value="UniProtKB-EC"/>
</dbReference>
<comment type="caution">
    <text evidence="16">The sequence shown here is derived from an EMBL/GenBank/DDBJ whole genome shotgun (WGS) entry which is preliminary data.</text>
</comment>
<proteinExistence type="inferred from homology"/>
<name>A0A8H7SUT1_9FUNG</name>
<dbReference type="GO" id="GO:0006869">
    <property type="term" value="P:lipid transport"/>
    <property type="evidence" value="ECO:0007669"/>
    <property type="project" value="UniProtKB-KW"/>
</dbReference>
<dbReference type="EMBL" id="JAEPRE010000029">
    <property type="protein sequence ID" value="KAG2235637.1"/>
    <property type="molecule type" value="Genomic_DNA"/>
</dbReference>
<dbReference type="SMART" id="SM00156">
    <property type="entry name" value="PP2Ac"/>
    <property type="match status" value="1"/>
</dbReference>
<organism evidence="16 17">
    <name type="scientific">Thamnidium elegans</name>
    <dbReference type="NCBI Taxonomy" id="101142"/>
    <lineage>
        <taxon>Eukaryota</taxon>
        <taxon>Fungi</taxon>
        <taxon>Fungi incertae sedis</taxon>
        <taxon>Mucoromycota</taxon>
        <taxon>Mucoromycotina</taxon>
        <taxon>Mucoromycetes</taxon>
        <taxon>Mucorales</taxon>
        <taxon>Mucorineae</taxon>
        <taxon>Mucoraceae</taxon>
        <taxon>Thamnidium</taxon>
    </lineage>
</organism>
<dbReference type="Proteomes" id="UP000613177">
    <property type="component" value="Unassembled WGS sequence"/>
</dbReference>
<comment type="subcellular location">
    <subcellularLocation>
        <location evidence="1">Membrane</location>
    </subcellularLocation>
    <subcellularLocation>
        <location evidence="12">Mitochondrion outer membrane</location>
        <topology evidence="12">Peripheral membrane protein</topology>
        <orientation evidence="12">Cytoplasmic side</orientation>
    </subcellularLocation>
    <subcellularLocation>
        <location evidence="12">Endoplasmic reticulum membrane</location>
        <topology evidence="12">Peripheral membrane protein</topology>
        <orientation evidence="12">Cytoplasmic side</orientation>
    </subcellularLocation>
    <text evidence="12">The ERMES/MDM complex localizes to a few discrete foci (around 10 per single cell), that represent mitochondria-endoplasmic reticulum junctions. These foci are often found next to mtDNA nucleoids.</text>
</comment>
<evidence type="ECO:0000256" key="13">
    <source>
        <dbReference type="RuleBase" id="RU004273"/>
    </source>
</evidence>
<dbReference type="SUPFAM" id="SSF56300">
    <property type="entry name" value="Metallo-dependent phosphatases"/>
    <property type="match status" value="1"/>
</dbReference>
<dbReference type="PROSITE" id="PS00125">
    <property type="entry name" value="SER_THR_PHOSPHATASE"/>
    <property type="match status" value="1"/>
</dbReference>
<evidence type="ECO:0000313" key="16">
    <source>
        <dbReference type="EMBL" id="KAG2235637.1"/>
    </source>
</evidence>
<protein>
    <recommendedName>
        <fullName evidence="12">Mitochondrial distribution and morphology protein 12</fullName>
    </recommendedName>
    <alternativeName>
        <fullName evidence="12">Mitochondrial inheritance component MDM12</fullName>
    </alternativeName>
</protein>
<keyword evidence="7" id="KW-0446">Lipid-binding</keyword>
<comment type="subunit">
    <text evidence="12">Component of the ER-mitochondria encounter structure (ERMES) or MDM complex, composed of MMM1, MDM10, MDM12 and MDM34. A MMM1 homodimer associates with one molecule of MDM12 on each side in a pairwise head-to-tail manner, and the SMP-LTD domains of MMM1 and MDM12 generate a continuous hydrophobic tunnel for phospholipid trafficking.</text>
</comment>
<evidence type="ECO:0000259" key="15">
    <source>
        <dbReference type="PROSITE" id="PS51847"/>
    </source>
</evidence>
<dbReference type="CDD" id="cd21672">
    <property type="entry name" value="SMP_Mdm12"/>
    <property type="match status" value="1"/>
</dbReference>
<reference evidence="16" key="1">
    <citation type="submission" date="2021-01" db="EMBL/GenBank/DDBJ databases">
        <title>Metabolic potential, ecology and presence of endohyphal bacteria is reflected in genomic diversity of Mucoromycotina.</title>
        <authorList>
            <person name="Muszewska A."/>
            <person name="Okrasinska A."/>
            <person name="Steczkiewicz K."/>
            <person name="Drgas O."/>
            <person name="Orlowska M."/>
            <person name="Perlinska-Lenart U."/>
            <person name="Aleksandrzak-Piekarczyk T."/>
            <person name="Szatraj K."/>
            <person name="Zielenkiewicz U."/>
            <person name="Pilsyk S."/>
            <person name="Malc E."/>
            <person name="Mieczkowski P."/>
            <person name="Kruszewska J.S."/>
            <person name="Biernat P."/>
            <person name="Pawlowska J."/>
        </authorList>
    </citation>
    <scope>NUCLEOTIDE SEQUENCE</scope>
    <source>
        <strain evidence="16">WA0000018081</strain>
    </source>
</reference>
<comment type="similarity">
    <text evidence="12">Belongs to the MDM12 family.</text>
</comment>
<dbReference type="AlphaFoldDB" id="A0A8H7SUT1"/>
<dbReference type="Pfam" id="PF26544">
    <property type="entry name" value="Mdm12"/>
    <property type="match status" value="2"/>
</dbReference>
<evidence type="ECO:0000256" key="6">
    <source>
        <dbReference type="ARBA" id="ARBA00023055"/>
    </source>
</evidence>
<comment type="catalytic activity">
    <reaction evidence="11 13">
        <text>O-phospho-L-threonyl-[protein] + H2O = L-threonyl-[protein] + phosphate</text>
        <dbReference type="Rhea" id="RHEA:47004"/>
        <dbReference type="Rhea" id="RHEA-COMP:11060"/>
        <dbReference type="Rhea" id="RHEA-COMP:11605"/>
        <dbReference type="ChEBI" id="CHEBI:15377"/>
        <dbReference type="ChEBI" id="CHEBI:30013"/>
        <dbReference type="ChEBI" id="CHEBI:43474"/>
        <dbReference type="ChEBI" id="CHEBI:61977"/>
        <dbReference type="EC" id="3.1.3.16"/>
    </reaction>
</comment>
<dbReference type="InterPro" id="IPR029052">
    <property type="entry name" value="Metallo-depent_PP-like"/>
</dbReference>
<keyword evidence="9" id="KW-0464">Manganese</keyword>
<keyword evidence="6" id="KW-0445">Lipid transport</keyword>
<keyword evidence="12" id="KW-0496">Mitochondrion</keyword>
<keyword evidence="12" id="KW-0256">Endoplasmic reticulum</keyword>
<dbReference type="Gene3D" id="3.60.21.10">
    <property type="match status" value="1"/>
</dbReference>
<feature type="region of interest" description="Disordered" evidence="14">
    <location>
        <begin position="1"/>
        <end position="37"/>
    </location>
</feature>
<accession>A0A8H7SUT1</accession>
<dbReference type="Pfam" id="PF16891">
    <property type="entry name" value="STPPase_N"/>
    <property type="match status" value="1"/>
</dbReference>
<dbReference type="InterPro" id="IPR006186">
    <property type="entry name" value="Ser/Thr-sp_prot-phosphatase"/>
</dbReference>
<evidence type="ECO:0000256" key="11">
    <source>
        <dbReference type="ARBA" id="ARBA00048336"/>
    </source>
</evidence>
<dbReference type="InterPro" id="IPR031468">
    <property type="entry name" value="SMP_LBD"/>
</dbReference>
<dbReference type="FunFam" id="3.60.21.10:FF:000026">
    <property type="entry name" value="Serine/threonine-protein phosphatase"/>
    <property type="match status" value="1"/>
</dbReference>
<evidence type="ECO:0000256" key="3">
    <source>
        <dbReference type="ARBA" id="ARBA00022723"/>
    </source>
</evidence>
<keyword evidence="3" id="KW-0479">Metal-binding</keyword>
<evidence type="ECO:0000256" key="14">
    <source>
        <dbReference type="SAM" id="MobiDB-lite"/>
    </source>
</evidence>
<keyword evidence="12" id="KW-1000">Mitochondrion outer membrane</keyword>
<evidence type="ECO:0000256" key="12">
    <source>
        <dbReference type="HAMAP-Rule" id="MF_03104"/>
    </source>
</evidence>
<evidence type="ECO:0000256" key="4">
    <source>
        <dbReference type="ARBA" id="ARBA00022801"/>
    </source>
</evidence>
<keyword evidence="2" id="KW-0813">Transport</keyword>
<dbReference type="HAMAP" id="MF_03104">
    <property type="entry name" value="Mdm12"/>
    <property type="match status" value="1"/>
</dbReference>
<sequence>MGNNPSKNKQKRSTTTRKIVATQPQQVPPKDFRKPEPAIDEGYIQPTIEQDRNVHADIDSCIDRLIQVGLSNRNIGRNVCISQPEMIAICRYAYDIFLDQPTLLELNPGVKIVGDIHGQFHDLIRLFQMSGFPPSSNYLFLGDYVDRGMYSLETILLLLCFKIKFPENFFLLRGNHECADVTRVYGFYDECKRRSSVKIWKHFVDVFNTMPIAGLIGGRIFCVHGGLSPTMQSMSQISSIQRPVEIPEHGLLNDLLWSDPSDASPDWSENDRGVSFCFGTKNVDDFLNRFDLDLVCRAHMVVEDGYEFFNRRTLVTLFSAPNYCGEFDNYGAVMTISKDLLCSFELLPPAEQVVSPEKKQKKNRAVHVARPIFIKANQVKGGIPTVMVAIRGKKISCFQGVCWHDWSKLDDTLAGHVQQFLNKHFQTITKPSFIGDLEVTSFGWGNETPQIEIINITEPFPEFYEETEDGQVNPTTNVEKSLTPTIVSVTPSLPPTDFFSDDGIGYPRLNTPLSQQQRFNLMHSFHRSPFVAPQHPFNSNYSPIPALSSIAWQSRPSSVVEEDWIDDEEINPNVSSLPPTSHSSIDKKSTEMDFQVHMSISYKGDMSMTVMTELRMNYPSVMFMSLPINLHVKSIEFEATAVVAYIQSMNRVCVSILEPEEESSGIRGKDIGIDSLLRNVHIETIVGDEQKQVLKNVGKIEKFIVDQLRKMLDDELVFPSYQLVQLE</sequence>
<evidence type="ECO:0000256" key="1">
    <source>
        <dbReference type="ARBA" id="ARBA00004370"/>
    </source>
</evidence>
<evidence type="ECO:0000256" key="5">
    <source>
        <dbReference type="ARBA" id="ARBA00022912"/>
    </source>
</evidence>
<dbReference type="Pfam" id="PF00149">
    <property type="entry name" value="Metallophos"/>
    <property type="match status" value="1"/>
</dbReference>
<evidence type="ECO:0000256" key="8">
    <source>
        <dbReference type="ARBA" id="ARBA00023136"/>
    </source>
</evidence>
<feature type="domain" description="SMP-LTD" evidence="15">
    <location>
        <begin position="400"/>
        <end position="727"/>
    </location>
</feature>
<dbReference type="GO" id="GO:0005789">
    <property type="term" value="C:endoplasmic reticulum membrane"/>
    <property type="evidence" value="ECO:0007669"/>
    <property type="project" value="UniProtKB-SubCell"/>
</dbReference>
<dbReference type="GO" id="GO:0008289">
    <property type="term" value="F:lipid binding"/>
    <property type="evidence" value="ECO:0007669"/>
    <property type="project" value="UniProtKB-KW"/>
</dbReference>
<dbReference type="GO" id="GO:0046872">
    <property type="term" value="F:metal ion binding"/>
    <property type="evidence" value="ECO:0007669"/>
    <property type="project" value="UniProtKB-KW"/>
</dbReference>
<keyword evidence="4 13" id="KW-0378">Hydrolase</keyword>
<dbReference type="PANTHER" id="PTHR11668:SF484">
    <property type="entry name" value="SERINE_THREONINE-PROTEIN PHOSPHATASE PP-Z1-RELATED"/>
    <property type="match status" value="1"/>
</dbReference>
<dbReference type="InterPro" id="IPR004843">
    <property type="entry name" value="Calcineurin-like_PHP"/>
</dbReference>
<dbReference type="InterPro" id="IPR027532">
    <property type="entry name" value="Mdm12"/>
</dbReference>
<evidence type="ECO:0000256" key="9">
    <source>
        <dbReference type="ARBA" id="ARBA00023211"/>
    </source>
</evidence>